<dbReference type="Proteomes" id="UP000297245">
    <property type="component" value="Unassembled WGS sequence"/>
</dbReference>
<dbReference type="AlphaFoldDB" id="A0A4S8KT26"/>
<dbReference type="EMBL" id="ML180099">
    <property type="protein sequence ID" value="THU78986.1"/>
    <property type="molecule type" value="Genomic_DNA"/>
</dbReference>
<evidence type="ECO:0000313" key="3">
    <source>
        <dbReference type="Proteomes" id="UP000297245"/>
    </source>
</evidence>
<reference evidence="2 3" key="1">
    <citation type="journal article" date="2019" name="Nat. Ecol. Evol.">
        <title>Megaphylogeny resolves global patterns of mushroom evolution.</title>
        <authorList>
            <person name="Varga T."/>
            <person name="Krizsan K."/>
            <person name="Foldi C."/>
            <person name="Dima B."/>
            <person name="Sanchez-Garcia M."/>
            <person name="Sanchez-Ramirez S."/>
            <person name="Szollosi G.J."/>
            <person name="Szarkandi J.G."/>
            <person name="Papp V."/>
            <person name="Albert L."/>
            <person name="Andreopoulos W."/>
            <person name="Angelini C."/>
            <person name="Antonin V."/>
            <person name="Barry K.W."/>
            <person name="Bougher N.L."/>
            <person name="Buchanan P."/>
            <person name="Buyck B."/>
            <person name="Bense V."/>
            <person name="Catcheside P."/>
            <person name="Chovatia M."/>
            <person name="Cooper J."/>
            <person name="Damon W."/>
            <person name="Desjardin D."/>
            <person name="Finy P."/>
            <person name="Geml J."/>
            <person name="Haridas S."/>
            <person name="Hughes K."/>
            <person name="Justo A."/>
            <person name="Karasinski D."/>
            <person name="Kautmanova I."/>
            <person name="Kiss B."/>
            <person name="Kocsube S."/>
            <person name="Kotiranta H."/>
            <person name="LaButti K.M."/>
            <person name="Lechner B.E."/>
            <person name="Liimatainen K."/>
            <person name="Lipzen A."/>
            <person name="Lukacs Z."/>
            <person name="Mihaltcheva S."/>
            <person name="Morgado L.N."/>
            <person name="Niskanen T."/>
            <person name="Noordeloos M.E."/>
            <person name="Ohm R.A."/>
            <person name="Ortiz-Santana B."/>
            <person name="Ovrebo C."/>
            <person name="Racz N."/>
            <person name="Riley R."/>
            <person name="Savchenko A."/>
            <person name="Shiryaev A."/>
            <person name="Soop K."/>
            <person name="Spirin V."/>
            <person name="Szebenyi C."/>
            <person name="Tomsovsky M."/>
            <person name="Tulloss R.E."/>
            <person name="Uehling J."/>
            <person name="Grigoriev I.V."/>
            <person name="Vagvolgyi C."/>
            <person name="Papp T."/>
            <person name="Martin F.M."/>
            <person name="Miettinen O."/>
            <person name="Hibbett D.S."/>
            <person name="Nagy L.G."/>
        </authorList>
    </citation>
    <scope>NUCLEOTIDE SEQUENCE [LARGE SCALE GENOMIC DNA]</scope>
    <source>
        <strain evidence="2 3">CBS 962.96</strain>
    </source>
</reference>
<evidence type="ECO:0000313" key="2">
    <source>
        <dbReference type="EMBL" id="THU78986.1"/>
    </source>
</evidence>
<protein>
    <submittedName>
        <fullName evidence="2">Uncharacterized protein</fullName>
    </submittedName>
</protein>
<gene>
    <name evidence="2" type="ORF">K435DRAFT_36488</name>
</gene>
<feature type="region of interest" description="Disordered" evidence="1">
    <location>
        <begin position="1"/>
        <end position="25"/>
    </location>
</feature>
<keyword evidence="3" id="KW-1185">Reference proteome</keyword>
<accession>A0A4S8KT26</accession>
<organism evidence="2 3">
    <name type="scientific">Dendrothele bispora (strain CBS 962.96)</name>
    <dbReference type="NCBI Taxonomy" id="1314807"/>
    <lineage>
        <taxon>Eukaryota</taxon>
        <taxon>Fungi</taxon>
        <taxon>Dikarya</taxon>
        <taxon>Basidiomycota</taxon>
        <taxon>Agaricomycotina</taxon>
        <taxon>Agaricomycetes</taxon>
        <taxon>Agaricomycetidae</taxon>
        <taxon>Agaricales</taxon>
        <taxon>Agaricales incertae sedis</taxon>
        <taxon>Dendrothele</taxon>
    </lineage>
</organism>
<name>A0A4S8KT26_DENBC</name>
<proteinExistence type="predicted"/>
<sequence>MESSQNVRIWRTPTTGPRSNGTIPGKTSWTAQVQDEFRMAGYDFDSLKDAMVIPNWLRVLRIYGVSEFVMRKIVSDLGLVDRATRRRSKLDDDDAGLDLQSMVELRTDVCTNILELNNDDNSCRVRVEHDLGRLFDTWSDWGDEDLKVLCYLHHGRLDYDKVYYYSKGHRKVCYSVK</sequence>
<evidence type="ECO:0000256" key="1">
    <source>
        <dbReference type="SAM" id="MobiDB-lite"/>
    </source>
</evidence>